<keyword evidence="2" id="KW-0456">Lyase</keyword>
<dbReference type="InterPro" id="IPR025975">
    <property type="entry name" value="Polysacc_lyase"/>
</dbReference>
<keyword evidence="1" id="KW-0732">Signal</keyword>
<evidence type="ECO:0000313" key="2">
    <source>
        <dbReference type="EMBL" id="KAH7110862.1"/>
    </source>
</evidence>
<dbReference type="EMBL" id="JAGMWT010000026">
    <property type="protein sequence ID" value="KAH7110862.1"/>
    <property type="molecule type" value="Genomic_DNA"/>
</dbReference>
<reference evidence="2" key="1">
    <citation type="journal article" date="2021" name="Nat. Commun.">
        <title>Genetic determinants of endophytism in the Arabidopsis root mycobiome.</title>
        <authorList>
            <person name="Mesny F."/>
            <person name="Miyauchi S."/>
            <person name="Thiergart T."/>
            <person name="Pickel B."/>
            <person name="Atanasova L."/>
            <person name="Karlsson M."/>
            <person name="Huettel B."/>
            <person name="Barry K.W."/>
            <person name="Haridas S."/>
            <person name="Chen C."/>
            <person name="Bauer D."/>
            <person name="Andreopoulos W."/>
            <person name="Pangilinan J."/>
            <person name="LaButti K."/>
            <person name="Riley R."/>
            <person name="Lipzen A."/>
            <person name="Clum A."/>
            <person name="Drula E."/>
            <person name="Henrissat B."/>
            <person name="Kohler A."/>
            <person name="Grigoriev I.V."/>
            <person name="Martin F.M."/>
            <person name="Hacquard S."/>
        </authorList>
    </citation>
    <scope>NUCLEOTIDE SEQUENCE</scope>
    <source>
        <strain evidence="2">MPI-CAGE-CH-0243</strain>
    </source>
</reference>
<feature type="chain" id="PRO_5040137035" evidence="1">
    <location>
        <begin position="21"/>
        <end position="289"/>
    </location>
</feature>
<dbReference type="Gene3D" id="2.60.120.200">
    <property type="match status" value="1"/>
</dbReference>
<accession>A0A9P9D1S8</accession>
<dbReference type="Pfam" id="PF14099">
    <property type="entry name" value="Polysacc_lyase"/>
    <property type="match status" value="1"/>
</dbReference>
<comment type="caution">
    <text evidence="2">The sequence shown here is derived from an EMBL/GenBank/DDBJ whole genome shotgun (WGS) entry which is preliminary data.</text>
</comment>
<gene>
    <name evidence="2" type="ORF">B0J11DRAFT_544123</name>
</gene>
<sequence>MYLPNISLSLLLPFLPLTFARLEFTNSGTLTGWSFPPKPEHSGTITAVTNVFLTPPSSIKITQTYDKSYTGRYHSEAVYNHGYRIGDRKFYGFSFRLSKDWDFQGSQSYNIAQFIADYGDTKCDDWSPTTMIFLRGTTLYGRVKTGQLLPGKPCASPKENCGGGKNCQRIREFVLLKGVKGDAWTRVELDVKWAADASGWFRAWVDGGEVKGLASEGVPTTFLDDGRELSFRVGLYANGWHDEKKLVGSQGFRQVWIDEVRVGSERSDVKVADMEGQDDTEGKFLVQEL</sequence>
<name>A0A9P9D1S8_9PLEO</name>
<proteinExistence type="predicted"/>
<dbReference type="OrthoDB" id="3889489at2759"/>
<evidence type="ECO:0000313" key="3">
    <source>
        <dbReference type="Proteomes" id="UP000700596"/>
    </source>
</evidence>
<feature type="signal peptide" evidence="1">
    <location>
        <begin position="1"/>
        <end position="20"/>
    </location>
</feature>
<dbReference type="AlphaFoldDB" id="A0A9P9D1S8"/>
<keyword evidence="3" id="KW-1185">Reference proteome</keyword>
<evidence type="ECO:0000256" key="1">
    <source>
        <dbReference type="SAM" id="SignalP"/>
    </source>
</evidence>
<organism evidence="2 3">
    <name type="scientific">Dendryphion nanum</name>
    <dbReference type="NCBI Taxonomy" id="256645"/>
    <lineage>
        <taxon>Eukaryota</taxon>
        <taxon>Fungi</taxon>
        <taxon>Dikarya</taxon>
        <taxon>Ascomycota</taxon>
        <taxon>Pezizomycotina</taxon>
        <taxon>Dothideomycetes</taxon>
        <taxon>Pleosporomycetidae</taxon>
        <taxon>Pleosporales</taxon>
        <taxon>Torulaceae</taxon>
        <taxon>Dendryphion</taxon>
    </lineage>
</organism>
<protein>
    <submittedName>
        <fullName evidence="2">Polysaccharide lyase</fullName>
    </submittedName>
</protein>
<dbReference type="Proteomes" id="UP000700596">
    <property type="component" value="Unassembled WGS sequence"/>
</dbReference>
<dbReference type="GO" id="GO:0016829">
    <property type="term" value="F:lyase activity"/>
    <property type="evidence" value="ECO:0007669"/>
    <property type="project" value="UniProtKB-KW"/>
</dbReference>